<dbReference type="Gene3D" id="1.10.630.10">
    <property type="entry name" value="Cytochrome P450"/>
    <property type="match status" value="1"/>
</dbReference>
<comment type="similarity">
    <text evidence="2">Belongs to the cytochrome P450 family.</text>
</comment>
<dbReference type="eggNOG" id="KOG0156">
    <property type="taxonomic scope" value="Eukaryota"/>
</dbReference>
<dbReference type="Proteomes" id="UP000006038">
    <property type="component" value="Chromosome 12"/>
</dbReference>
<dbReference type="GO" id="GO:0004497">
    <property type="term" value="F:monooxygenase activity"/>
    <property type="evidence" value="ECO:0007669"/>
    <property type="project" value="UniProtKB-KW"/>
</dbReference>
<keyword evidence="4" id="KW-0479">Metal-binding</keyword>
<reference evidence="8" key="2">
    <citation type="submission" date="2013-04" db="UniProtKB">
        <authorList>
            <consortium name="EnsemblPlants"/>
        </authorList>
    </citation>
    <scope>IDENTIFICATION</scope>
</reference>
<reference evidence="8" key="1">
    <citation type="journal article" date="2013" name="Nat. Commun.">
        <title>Whole-genome sequencing of Oryza brachyantha reveals mechanisms underlying Oryza genome evolution.</title>
        <authorList>
            <person name="Chen J."/>
            <person name="Huang Q."/>
            <person name="Gao D."/>
            <person name="Wang J."/>
            <person name="Lang Y."/>
            <person name="Liu T."/>
            <person name="Li B."/>
            <person name="Bai Z."/>
            <person name="Luis Goicoechea J."/>
            <person name="Liang C."/>
            <person name="Chen C."/>
            <person name="Zhang W."/>
            <person name="Sun S."/>
            <person name="Liao Y."/>
            <person name="Zhang X."/>
            <person name="Yang L."/>
            <person name="Song C."/>
            <person name="Wang M."/>
            <person name="Shi J."/>
            <person name="Liu G."/>
            <person name="Liu J."/>
            <person name="Zhou H."/>
            <person name="Zhou W."/>
            <person name="Yu Q."/>
            <person name="An N."/>
            <person name="Chen Y."/>
            <person name="Cai Q."/>
            <person name="Wang B."/>
            <person name="Liu B."/>
            <person name="Min J."/>
            <person name="Huang Y."/>
            <person name="Wu H."/>
            <person name="Li Z."/>
            <person name="Zhang Y."/>
            <person name="Yin Y."/>
            <person name="Song W."/>
            <person name="Jiang J."/>
            <person name="Jackson S.A."/>
            <person name="Wing R.A."/>
            <person name="Wang J."/>
            <person name="Chen M."/>
        </authorList>
    </citation>
    <scope>NUCLEOTIDE SEQUENCE [LARGE SCALE GENOMIC DNA]</scope>
    <source>
        <strain evidence="8">cv. IRGC 101232</strain>
    </source>
</reference>
<dbReference type="Pfam" id="PF00067">
    <property type="entry name" value="p450"/>
    <property type="match status" value="1"/>
</dbReference>
<dbReference type="InterPro" id="IPR001128">
    <property type="entry name" value="Cyt_P450"/>
</dbReference>
<evidence type="ECO:0000256" key="4">
    <source>
        <dbReference type="ARBA" id="ARBA00022723"/>
    </source>
</evidence>
<dbReference type="GO" id="GO:0016705">
    <property type="term" value="F:oxidoreductase activity, acting on paired donors, with incorporation or reduction of molecular oxygen"/>
    <property type="evidence" value="ECO:0007669"/>
    <property type="project" value="InterPro"/>
</dbReference>
<comment type="cofactor">
    <cofactor evidence="1">
        <name>heme</name>
        <dbReference type="ChEBI" id="CHEBI:30413"/>
    </cofactor>
</comment>
<dbReference type="AlphaFoldDB" id="J3NCC0"/>
<evidence type="ECO:0000256" key="1">
    <source>
        <dbReference type="ARBA" id="ARBA00001971"/>
    </source>
</evidence>
<dbReference type="PANTHER" id="PTHR47946">
    <property type="entry name" value="CYTOCHROME P450 78A7-RELATED"/>
    <property type="match status" value="1"/>
</dbReference>
<keyword evidence="7" id="KW-0503">Monooxygenase</keyword>
<keyword evidence="9" id="KW-1185">Reference proteome</keyword>
<evidence type="ECO:0000256" key="6">
    <source>
        <dbReference type="ARBA" id="ARBA00023004"/>
    </source>
</evidence>
<evidence type="ECO:0000313" key="8">
    <source>
        <dbReference type="EnsemblPlants" id="OB12G16280.1"/>
    </source>
</evidence>
<dbReference type="InterPro" id="IPR051996">
    <property type="entry name" value="Cytochrome_P450_78A"/>
</dbReference>
<dbReference type="Gramene" id="OB12G16280.1">
    <property type="protein sequence ID" value="OB12G16280.1"/>
    <property type="gene ID" value="OB12G16280"/>
</dbReference>
<evidence type="ECO:0000256" key="7">
    <source>
        <dbReference type="ARBA" id="ARBA00023033"/>
    </source>
</evidence>
<dbReference type="SUPFAM" id="SSF48264">
    <property type="entry name" value="Cytochrome P450"/>
    <property type="match status" value="1"/>
</dbReference>
<evidence type="ECO:0008006" key="10">
    <source>
        <dbReference type="Google" id="ProtNLM"/>
    </source>
</evidence>
<dbReference type="HOGENOM" id="CLU_2907679_0_0_1"/>
<dbReference type="EnsemblPlants" id="OB12G16280.1">
    <property type="protein sequence ID" value="OB12G16280.1"/>
    <property type="gene ID" value="OB12G16280"/>
</dbReference>
<dbReference type="InterPro" id="IPR036396">
    <property type="entry name" value="Cyt_P450_sf"/>
</dbReference>
<protein>
    <recommendedName>
        <fullName evidence="10">Cytochrome P450</fullName>
    </recommendedName>
</protein>
<evidence type="ECO:0000256" key="3">
    <source>
        <dbReference type="ARBA" id="ARBA00022617"/>
    </source>
</evidence>
<name>J3NCC0_ORYBR</name>
<accession>J3NCC0</accession>
<evidence type="ECO:0000256" key="5">
    <source>
        <dbReference type="ARBA" id="ARBA00023002"/>
    </source>
</evidence>
<organism evidence="8">
    <name type="scientific">Oryza brachyantha</name>
    <name type="common">malo sina</name>
    <dbReference type="NCBI Taxonomy" id="4533"/>
    <lineage>
        <taxon>Eukaryota</taxon>
        <taxon>Viridiplantae</taxon>
        <taxon>Streptophyta</taxon>
        <taxon>Embryophyta</taxon>
        <taxon>Tracheophyta</taxon>
        <taxon>Spermatophyta</taxon>
        <taxon>Magnoliopsida</taxon>
        <taxon>Liliopsida</taxon>
        <taxon>Poales</taxon>
        <taxon>Poaceae</taxon>
        <taxon>BOP clade</taxon>
        <taxon>Oryzoideae</taxon>
        <taxon>Oryzeae</taxon>
        <taxon>Oryzinae</taxon>
        <taxon>Oryza</taxon>
    </lineage>
</organism>
<dbReference type="GO" id="GO:0005506">
    <property type="term" value="F:iron ion binding"/>
    <property type="evidence" value="ECO:0007669"/>
    <property type="project" value="InterPro"/>
</dbReference>
<evidence type="ECO:0000256" key="2">
    <source>
        <dbReference type="ARBA" id="ARBA00010617"/>
    </source>
</evidence>
<keyword evidence="6" id="KW-0408">Iron</keyword>
<dbReference type="PANTHER" id="PTHR47946:SF18">
    <property type="entry name" value="OS03G0603100 PROTEIN"/>
    <property type="match status" value="1"/>
</dbReference>
<sequence>MWAIARDGGLWGFPGVFRPERFLDEASDVGVAGGCDLQLVPFRTGRRACPGTQWRSLSFTSG</sequence>
<dbReference type="GO" id="GO:0020037">
    <property type="term" value="F:heme binding"/>
    <property type="evidence" value="ECO:0007669"/>
    <property type="project" value="InterPro"/>
</dbReference>
<evidence type="ECO:0000313" key="9">
    <source>
        <dbReference type="Proteomes" id="UP000006038"/>
    </source>
</evidence>
<keyword evidence="5" id="KW-0560">Oxidoreductase</keyword>
<keyword evidence="3" id="KW-0349">Heme</keyword>
<proteinExistence type="inferred from homology"/>